<accession>A0AAV7UF71</accession>
<evidence type="ECO:0000256" key="1">
    <source>
        <dbReference type="SAM" id="MobiDB-lite"/>
    </source>
</evidence>
<protein>
    <submittedName>
        <fullName evidence="2">Uncharacterized protein</fullName>
    </submittedName>
</protein>
<proteinExistence type="predicted"/>
<keyword evidence="3" id="KW-1185">Reference proteome</keyword>
<dbReference type="AlphaFoldDB" id="A0AAV7UF71"/>
<comment type="caution">
    <text evidence="2">The sequence shown here is derived from an EMBL/GenBank/DDBJ whole genome shotgun (WGS) entry which is preliminary data.</text>
</comment>
<feature type="compositionally biased region" description="Basic residues" evidence="1">
    <location>
        <begin position="1"/>
        <end position="11"/>
    </location>
</feature>
<evidence type="ECO:0000313" key="3">
    <source>
        <dbReference type="Proteomes" id="UP001066276"/>
    </source>
</evidence>
<reference evidence="2" key="1">
    <citation type="journal article" date="2022" name="bioRxiv">
        <title>Sequencing and chromosome-scale assembly of the giantPleurodeles waltlgenome.</title>
        <authorList>
            <person name="Brown T."/>
            <person name="Elewa A."/>
            <person name="Iarovenko S."/>
            <person name="Subramanian E."/>
            <person name="Araus A.J."/>
            <person name="Petzold A."/>
            <person name="Susuki M."/>
            <person name="Suzuki K.-i.T."/>
            <person name="Hayashi T."/>
            <person name="Toyoda A."/>
            <person name="Oliveira C."/>
            <person name="Osipova E."/>
            <person name="Leigh N.D."/>
            <person name="Simon A."/>
            <person name="Yun M.H."/>
        </authorList>
    </citation>
    <scope>NUCLEOTIDE SEQUENCE</scope>
    <source>
        <strain evidence="2">20211129_DDA</strain>
        <tissue evidence="2">Liver</tissue>
    </source>
</reference>
<feature type="region of interest" description="Disordered" evidence="1">
    <location>
        <begin position="1"/>
        <end position="78"/>
    </location>
</feature>
<dbReference type="Proteomes" id="UP001066276">
    <property type="component" value="Chromosome 3_1"/>
</dbReference>
<sequence length="248" mass="27298">MARGIKERHRSPQQTPSNLEPTTRDVPTAKQTEMTSPDWRASEGAPRRQQRAEAGNVLEERGLARYGTGGRQERREGNGWEDASGLLLRPAHQPRGNIKSIQGQVSALDWFEYREGLGKVLVKAGEGGCQQVLVQCVEVITIPDRPLLPVNPTPNLAHTSSPFVALSILKKDRTFLGHGRHGWPFGILCLLPGSVALPVSAAQVLQLFSPSFLHPQVPRLPSHCSRRPRVTCLLSDGSRPPRVPPFPF</sequence>
<organism evidence="2 3">
    <name type="scientific">Pleurodeles waltl</name>
    <name type="common">Iberian ribbed newt</name>
    <dbReference type="NCBI Taxonomy" id="8319"/>
    <lineage>
        <taxon>Eukaryota</taxon>
        <taxon>Metazoa</taxon>
        <taxon>Chordata</taxon>
        <taxon>Craniata</taxon>
        <taxon>Vertebrata</taxon>
        <taxon>Euteleostomi</taxon>
        <taxon>Amphibia</taxon>
        <taxon>Batrachia</taxon>
        <taxon>Caudata</taxon>
        <taxon>Salamandroidea</taxon>
        <taxon>Salamandridae</taxon>
        <taxon>Pleurodelinae</taxon>
        <taxon>Pleurodeles</taxon>
    </lineage>
</organism>
<name>A0AAV7UF71_PLEWA</name>
<evidence type="ECO:0000313" key="2">
    <source>
        <dbReference type="EMBL" id="KAJ1187049.1"/>
    </source>
</evidence>
<gene>
    <name evidence="2" type="ORF">NDU88_003828</name>
</gene>
<feature type="compositionally biased region" description="Polar residues" evidence="1">
    <location>
        <begin position="12"/>
        <end position="21"/>
    </location>
</feature>
<dbReference type="EMBL" id="JANPWB010000005">
    <property type="protein sequence ID" value="KAJ1187049.1"/>
    <property type="molecule type" value="Genomic_DNA"/>
</dbReference>